<dbReference type="EMBL" id="JBGOSP010000041">
    <property type="protein sequence ID" value="MFA3842617.1"/>
    <property type="molecule type" value="Genomic_DNA"/>
</dbReference>
<protein>
    <recommendedName>
        <fullName evidence="3">Transposase</fullName>
    </recommendedName>
</protein>
<organism evidence="1 2">
    <name type="scientific">Streptomyces aureus</name>
    <dbReference type="NCBI Taxonomy" id="193461"/>
    <lineage>
        <taxon>Bacteria</taxon>
        <taxon>Bacillati</taxon>
        <taxon>Actinomycetota</taxon>
        <taxon>Actinomycetes</taxon>
        <taxon>Kitasatosporales</taxon>
        <taxon>Streptomycetaceae</taxon>
        <taxon>Streptomyces</taxon>
    </lineage>
</organism>
<proteinExistence type="predicted"/>
<gene>
    <name evidence="1" type="ORF">ACEG43_41735</name>
</gene>
<evidence type="ECO:0000313" key="2">
    <source>
        <dbReference type="Proteomes" id="UP001571476"/>
    </source>
</evidence>
<dbReference type="Proteomes" id="UP001571476">
    <property type="component" value="Unassembled WGS sequence"/>
</dbReference>
<reference evidence="1 2" key="1">
    <citation type="submission" date="2024-08" db="EMBL/GenBank/DDBJ databases">
        <title>Genome sequence of Streptomyces aureus CACIA-1.46HGO.</title>
        <authorList>
            <person name="Evangelista-Martinez Z."/>
        </authorList>
    </citation>
    <scope>NUCLEOTIDE SEQUENCE [LARGE SCALE GENOMIC DNA]</scope>
    <source>
        <strain evidence="1 2">CACIA-1.46HGO</strain>
    </source>
</reference>
<keyword evidence="2" id="KW-1185">Reference proteome</keyword>
<evidence type="ECO:0000313" key="1">
    <source>
        <dbReference type="EMBL" id="MFA3842617.1"/>
    </source>
</evidence>
<name>A0ABV4SVW2_9ACTN</name>
<evidence type="ECO:0008006" key="3">
    <source>
        <dbReference type="Google" id="ProtNLM"/>
    </source>
</evidence>
<accession>A0ABV4SVW2</accession>
<sequence length="36" mass="3892">MSRGDNRQVNAALHRIFISASGVTSAPALTTHLRSR</sequence>
<comment type="caution">
    <text evidence="1">The sequence shown here is derived from an EMBL/GenBank/DDBJ whole genome shotgun (WGS) entry which is preliminary data.</text>
</comment>